<feature type="domain" description="F-box" evidence="1">
    <location>
        <begin position="1"/>
        <end position="46"/>
    </location>
</feature>
<dbReference type="PROSITE" id="PS50181">
    <property type="entry name" value="FBOX"/>
    <property type="match status" value="1"/>
</dbReference>
<comment type="caution">
    <text evidence="2">The sequence shown here is derived from an EMBL/GenBank/DDBJ whole genome shotgun (WGS) entry which is preliminary data.</text>
</comment>
<dbReference type="EMBL" id="MU853766">
    <property type="protein sequence ID" value="KAK3943432.1"/>
    <property type="molecule type" value="Genomic_DNA"/>
</dbReference>
<dbReference type="Gene3D" id="1.20.1280.50">
    <property type="match status" value="1"/>
</dbReference>
<proteinExistence type="predicted"/>
<dbReference type="InterPro" id="IPR001810">
    <property type="entry name" value="F-box_dom"/>
</dbReference>
<keyword evidence="3" id="KW-1185">Reference proteome</keyword>
<sequence length="219" mass="25565">MSIAKLPYELVSYVVQHLNLEDVRNLSLTCRRFQYLVHEENIAKTILNKKAPASLEAQTARASKRYSPELRRLFKRREAVSLVSPYLAAIVAVAETWLFENGVLCYIHDRQLRILDLHHSVRSEIVVNIRRLLNEAIMESQASLTYKFQLLYYAHDIVSCLYTHLKPERASWLVVFNARENRILTAPRLASGHKIFVRNNDKFLYYGTHIDFGGDDFRR</sequence>
<dbReference type="InterPro" id="IPR036047">
    <property type="entry name" value="F-box-like_dom_sf"/>
</dbReference>
<reference evidence="3" key="1">
    <citation type="journal article" date="2023" name="Mol. Phylogenet. Evol.">
        <title>Genome-scale phylogeny and comparative genomics of the fungal order Sordariales.</title>
        <authorList>
            <person name="Hensen N."/>
            <person name="Bonometti L."/>
            <person name="Westerberg I."/>
            <person name="Brannstrom I.O."/>
            <person name="Guillou S."/>
            <person name="Cros-Aarteil S."/>
            <person name="Calhoun S."/>
            <person name="Haridas S."/>
            <person name="Kuo A."/>
            <person name="Mondo S."/>
            <person name="Pangilinan J."/>
            <person name="Riley R."/>
            <person name="LaButti K."/>
            <person name="Andreopoulos B."/>
            <person name="Lipzen A."/>
            <person name="Chen C."/>
            <person name="Yan M."/>
            <person name="Daum C."/>
            <person name="Ng V."/>
            <person name="Clum A."/>
            <person name="Steindorff A."/>
            <person name="Ohm R.A."/>
            <person name="Martin F."/>
            <person name="Silar P."/>
            <person name="Natvig D.O."/>
            <person name="Lalanne C."/>
            <person name="Gautier V."/>
            <person name="Ament-Velasquez S.L."/>
            <person name="Kruys A."/>
            <person name="Hutchinson M.I."/>
            <person name="Powell A.J."/>
            <person name="Barry K."/>
            <person name="Miller A.N."/>
            <person name="Grigoriev I.V."/>
            <person name="Debuchy R."/>
            <person name="Gladieux P."/>
            <person name="Hiltunen Thoren M."/>
            <person name="Johannesson H."/>
        </authorList>
    </citation>
    <scope>NUCLEOTIDE SEQUENCE [LARGE SCALE GENOMIC DNA]</scope>
    <source>
        <strain evidence="3">CBS 340.73</strain>
    </source>
</reference>
<evidence type="ECO:0000313" key="2">
    <source>
        <dbReference type="EMBL" id="KAK3943432.1"/>
    </source>
</evidence>
<protein>
    <recommendedName>
        <fullName evidence="1">F-box domain-containing protein</fullName>
    </recommendedName>
</protein>
<evidence type="ECO:0000259" key="1">
    <source>
        <dbReference type="PROSITE" id="PS50181"/>
    </source>
</evidence>
<accession>A0AAN6NCU5</accession>
<dbReference type="InterPro" id="IPR038946">
    <property type="entry name" value="FBXO47"/>
</dbReference>
<gene>
    <name evidence="2" type="ORF">QBC46DRAFT_338685</name>
</gene>
<name>A0AAN6NCU5_9PEZI</name>
<dbReference type="PANTHER" id="PTHR34098:SF1">
    <property type="entry name" value="F-BOX ONLY PROTEIN 47"/>
    <property type="match status" value="1"/>
</dbReference>
<evidence type="ECO:0000313" key="3">
    <source>
        <dbReference type="Proteomes" id="UP001303473"/>
    </source>
</evidence>
<dbReference type="AlphaFoldDB" id="A0AAN6NCU5"/>
<dbReference type="CDD" id="cd09917">
    <property type="entry name" value="F-box_SF"/>
    <property type="match status" value="1"/>
</dbReference>
<dbReference type="Proteomes" id="UP001303473">
    <property type="component" value="Unassembled WGS sequence"/>
</dbReference>
<dbReference type="Pfam" id="PF00646">
    <property type="entry name" value="F-box"/>
    <property type="match status" value="1"/>
</dbReference>
<dbReference type="PANTHER" id="PTHR34098">
    <property type="entry name" value="F-BOX ONLY PROTEIN 47"/>
    <property type="match status" value="1"/>
</dbReference>
<dbReference type="SUPFAM" id="SSF81383">
    <property type="entry name" value="F-box domain"/>
    <property type="match status" value="1"/>
</dbReference>
<dbReference type="SMART" id="SM00256">
    <property type="entry name" value="FBOX"/>
    <property type="match status" value="1"/>
</dbReference>
<organism evidence="2 3">
    <name type="scientific">Diplogelasinospora grovesii</name>
    <dbReference type="NCBI Taxonomy" id="303347"/>
    <lineage>
        <taxon>Eukaryota</taxon>
        <taxon>Fungi</taxon>
        <taxon>Dikarya</taxon>
        <taxon>Ascomycota</taxon>
        <taxon>Pezizomycotina</taxon>
        <taxon>Sordariomycetes</taxon>
        <taxon>Sordariomycetidae</taxon>
        <taxon>Sordariales</taxon>
        <taxon>Diplogelasinosporaceae</taxon>
        <taxon>Diplogelasinospora</taxon>
    </lineage>
</organism>